<dbReference type="HOGENOM" id="CLU_3233953_0_0_11"/>
<gene>
    <name evidence="1" type="ordered locus">FsymDg_1371</name>
</gene>
<keyword evidence="2" id="KW-1185">Reference proteome</keyword>
<accession>F8B3D3</accession>
<dbReference type="Proteomes" id="UP000001549">
    <property type="component" value="Chromosome"/>
</dbReference>
<protein>
    <submittedName>
        <fullName evidence="1">Uncharacterized protein</fullName>
    </submittedName>
</protein>
<dbReference type="KEGG" id="fsy:FsymDg_1371"/>
<dbReference type="EMBL" id="CP002801">
    <property type="protein sequence ID" value="AEH08843.1"/>
    <property type="molecule type" value="Genomic_DNA"/>
</dbReference>
<organism evidence="1 2">
    <name type="scientific">Candidatus Protofrankia datiscae</name>
    <dbReference type="NCBI Taxonomy" id="2716812"/>
    <lineage>
        <taxon>Bacteria</taxon>
        <taxon>Bacillati</taxon>
        <taxon>Actinomycetota</taxon>
        <taxon>Actinomycetes</taxon>
        <taxon>Frankiales</taxon>
        <taxon>Frankiaceae</taxon>
        <taxon>Protofrankia</taxon>
    </lineage>
</organism>
<name>F8B3D3_9ACTN</name>
<proteinExistence type="predicted"/>
<evidence type="ECO:0000313" key="1">
    <source>
        <dbReference type="EMBL" id="AEH08843.1"/>
    </source>
</evidence>
<sequence length="43" mass="5176">MMTKDFNLARMNLKRTQTMRQRSKIMEILRLIRGLPRTAKVPM</sequence>
<dbReference type="AlphaFoldDB" id="F8B3D3"/>
<evidence type="ECO:0000313" key="2">
    <source>
        <dbReference type="Proteomes" id="UP000001549"/>
    </source>
</evidence>
<reference evidence="1 2" key="1">
    <citation type="submission" date="2011-05" db="EMBL/GenBank/DDBJ databases">
        <title>Complete sequence of chromosome of Frankia symbiont of Datisca glomerata.</title>
        <authorList>
            <consortium name="US DOE Joint Genome Institute"/>
            <person name="Lucas S."/>
            <person name="Han J."/>
            <person name="Lapidus A."/>
            <person name="Cheng J.-F."/>
            <person name="Goodwin L."/>
            <person name="Pitluck S."/>
            <person name="Peters L."/>
            <person name="Mikhailova N."/>
            <person name="Chertkov O."/>
            <person name="Teshima H."/>
            <person name="Han C."/>
            <person name="Tapia R."/>
            <person name="Land M."/>
            <person name="Hauser L."/>
            <person name="Kyrpides N."/>
            <person name="Ivanova N."/>
            <person name="Pagani I."/>
            <person name="Berry A."/>
            <person name="Pawlowski K."/>
            <person name="Persson T."/>
            <person name="Vanden Heuvel B."/>
            <person name="Benson D."/>
            <person name="Woyke T."/>
        </authorList>
    </citation>
    <scope>NUCLEOTIDE SEQUENCE [LARGE SCALE GENOMIC DNA]</scope>
    <source>
        <strain evidence="2">4085684</strain>
    </source>
</reference>